<name>A0ABD2PY15_9PLAT</name>
<evidence type="ECO:0000259" key="1">
    <source>
        <dbReference type="Pfam" id="PF00650"/>
    </source>
</evidence>
<dbReference type="PANTHER" id="PTHR45824">
    <property type="entry name" value="GH16843P"/>
    <property type="match status" value="1"/>
</dbReference>
<dbReference type="PANTHER" id="PTHR45824:SF29">
    <property type="entry name" value="GH16843P"/>
    <property type="match status" value="1"/>
</dbReference>
<comment type="caution">
    <text evidence="2">The sequence shown here is derived from an EMBL/GenBank/DDBJ whole genome shotgun (WGS) entry which is preliminary data.</text>
</comment>
<reference evidence="2 3" key="1">
    <citation type="submission" date="2024-11" db="EMBL/GenBank/DDBJ databases">
        <title>Adaptive evolution of stress response genes in parasites aligns with host niche diversity.</title>
        <authorList>
            <person name="Hahn C."/>
            <person name="Resl P."/>
        </authorList>
    </citation>
    <scope>NUCLEOTIDE SEQUENCE [LARGE SCALE GENOMIC DNA]</scope>
    <source>
        <strain evidence="2">EGGRZ-B1_66</strain>
        <tissue evidence="2">Body</tissue>
    </source>
</reference>
<dbReference type="InterPro" id="IPR001251">
    <property type="entry name" value="CRAL-TRIO_dom"/>
</dbReference>
<organism evidence="2 3">
    <name type="scientific">Cichlidogyrus casuarinus</name>
    <dbReference type="NCBI Taxonomy" id="1844966"/>
    <lineage>
        <taxon>Eukaryota</taxon>
        <taxon>Metazoa</taxon>
        <taxon>Spiralia</taxon>
        <taxon>Lophotrochozoa</taxon>
        <taxon>Platyhelminthes</taxon>
        <taxon>Monogenea</taxon>
        <taxon>Monopisthocotylea</taxon>
        <taxon>Dactylogyridea</taxon>
        <taxon>Ancyrocephalidae</taxon>
        <taxon>Cichlidogyrus</taxon>
    </lineage>
</organism>
<dbReference type="Pfam" id="PF00650">
    <property type="entry name" value="CRAL_TRIO"/>
    <property type="match status" value="1"/>
</dbReference>
<dbReference type="InterPro" id="IPR052578">
    <property type="entry name" value="PI_Transfer_CRAL-TRIO"/>
</dbReference>
<accession>A0ABD2PY15</accession>
<dbReference type="SUPFAM" id="SSF52087">
    <property type="entry name" value="CRAL/TRIO domain"/>
    <property type="match status" value="1"/>
</dbReference>
<dbReference type="Gene3D" id="3.40.525.10">
    <property type="entry name" value="CRAL-TRIO lipid binding domain"/>
    <property type="match status" value="1"/>
</dbReference>
<dbReference type="InterPro" id="IPR036865">
    <property type="entry name" value="CRAL-TRIO_dom_sf"/>
</dbReference>
<dbReference type="EMBL" id="JBJKFK010001997">
    <property type="protein sequence ID" value="KAL3311827.1"/>
    <property type="molecule type" value="Genomic_DNA"/>
</dbReference>
<evidence type="ECO:0000313" key="2">
    <source>
        <dbReference type="EMBL" id="KAL3311827.1"/>
    </source>
</evidence>
<sequence length="172" mass="19490">MTKRKFDPALHLVVSLLRYLRSRDLKLSDAEKMIKSSIEWRRKMRPPTVTCETCLSHPGAHSFRMVGFDSYRRPVLYSSFNQASKLNVSAEDVNQHLIYTMENAIKTMVPGVYQWIIIFDCSGQHLAISLIYRSLHSFTTPNTNNAKPSSPYSYSGHALIFASSSKTSTPIG</sequence>
<evidence type="ECO:0000313" key="3">
    <source>
        <dbReference type="Proteomes" id="UP001626550"/>
    </source>
</evidence>
<dbReference type="Proteomes" id="UP001626550">
    <property type="component" value="Unassembled WGS sequence"/>
</dbReference>
<feature type="domain" description="CRAL-TRIO" evidence="1">
    <location>
        <begin position="65"/>
        <end position="127"/>
    </location>
</feature>
<dbReference type="SUPFAM" id="SSF46938">
    <property type="entry name" value="CRAL/TRIO N-terminal domain"/>
    <property type="match status" value="1"/>
</dbReference>
<protein>
    <recommendedName>
        <fullName evidence="1">CRAL-TRIO domain-containing protein</fullName>
    </recommendedName>
</protein>
<dbReference type="AlphaFoldDB" id="A0ABD2PY15"/>
<dbReference type="CDD" id="cd00170">
    <property type="entry name" value="SEC14"/>
    <property type="match status" value="1"/>
</dbReference>
<dbReference type="InterPro" id="IPR036273">
    <property type="entry name" value="CRAL/TRIO_N_dom_sf"/>
</dbReference>
<keyword evidence="3" id="KW-1185">Reference proteome</keyword>
<proteinExistence type="predicted"/>
<gene>
    <name evidence="2" type="ORF">Ciccas_009589</name>
</gene>